<dbReference type="Pfam" id="PF00078">
    <property type="entry name" value="RVT_1"/>
    <property type="match status" value="1"/>
</dbReference>
<gene>
    <name evidence="2" type="ORF">PARMNEM_LOCUS16687</name>
</gene>
<dbReference type="InterPro" id="IPR000477">
    <property type="entry name" value="RT_dom"/>
</dbReference>
<dbReference type="CDD" id="cd01644">
    <property type="entry name" value="RT_pepA17"/>
    <property type="match status" value="1"/>
</dbReference>
<dbReference type="EMBL" id="CAVLGL010000094">
    <property type="protein sequence ID" value="CAK1597478.1"/>
    <property type="molecule type" value="Genomic_DNA"/>
</dbReference>
<comment type="caution">
    <text evidence="2">The sequence shown here is derived from an EMBL/GenBank/DDBJ whole genome shotgun (WGS) entry which is preliminary data.</text>
</comment>
<dbReference type="InterPro" id="IPR043502">
    <property type="entry name" value="DNA/RNA_pol_sf"/>
</dbReference>
<dbReference type="GO" id="GO:0071897">
    <property type="term" value="P:DNA biosynthetic process"/>
    <property type="evidence" value="ECO:0007669"/>
    <property type="project" value="UniProtKB-ARBA"/>
</dbReference>
<dbReference type="Pfam" id="PF05380">
    <property type="entry name" value="Peptidase_A17"/>
    <property type="match status" value="1"/>
</dbReference>
<protein>
    <recommendedName>
        <fullName evidence="1">Reverse transcriptase domain-containing protein</fullName>
    </recommendedName>
</protein>
<accession>A0AAV1LPU9</accession>
<dbReference type="InterPro" id="IPR008042">
    <property type="entry name" value="Retrotrans_Pao"/>
</dbReference>
<dbReference type="PANTHER" id="PTHR47331:SF5">
    <property type="entry name" value="RIBONUCLEASE H"/>
    <property type="match status" value="1"/>
</dbReference>
<keyword evidence="3" id="KW-1185">Reference proteome</keyword>
<feature type="domain" description="Reverse transcriptase" evidence="1">
    <location>
        <begin position="763"/>
        <end position="907"/>
    </location>
</feature>
<dbReference type="Pfam" id="PF03564">
    <property type="entry name" value="DUF1759"/>
    <property type="match status" value="1"/>
</dbReference>
<reference evidence="2 3" key="1">
    <citation type="submission" date="2023-11" db="EMBL/GenBank/DDBJ databases">
        <authorList>
            <person name="Hedman E."/>
            <person name="Englund M."/>
            <person name="Stromberg M."/>
            <person name="Nyberg Akerstrom W."/>
            <person name="Nylinder S."/>
            <person name="Jareborg N."/>
            <person name="Kallberg Y."/>
            <person name="Kronander E."/>
        </authorList>
    </citation>
    <scope>NUCLEOTIDE SEQUENCE [LARGE SCALE GENOMIC DNA]</scope>
</reference>
<dbReference type="Gene3D" id="2.40.70.10">
    <property type="entry name" value="Acid Proteases"/>
    <property type="match status" value="1"/>
</dbReference>
<dbReference type="InterPro" id="IPR005312">
    <property type="entry name" value="DUF1759"/>
</dbReference>
<evidence type="ECO:0000259" key="1">
    <source>
        <dbReference type="Pfam" id="PF00078"/>
    </source>
</evidence>
<dbReference type="PANTHER" id="PTHR47331">
    <property type="entry name" value="PHD-TYPE DOMAIN-CONTAINING PROTEIN"/>
    <property type="match status" value="1"/>
</dbReference>
<dbReference type="AlphaFoldDB" id="A0AAV1LPU9"/>
<organism evidence="2 3">
    <name type="scientific">Parnassius mnemosyne</name>
    <name type="common">clouded apollo</name>
    <dbReference type="NCBI Taxonomy" id="213953"/>
    <lineage>
        <taxon>Eukaryota</taxon>
        <taxon>Metazoa</taxon>
        <taxon>Ecdysozoa</taxon>
        <taxon>Arthropoda</taxon>
        <taxon>Hexapoda</taxon>
        <taxon>Insecta</taxon>
        <taxon>Pterygota</taxon>
        <taxon>Neoptera</taxon>
        <taxon>Endopterygota</taxon>
        <taxon>Lepidoptera</taxon>
        <taxon>Glossata</taxon>
        <taxon>Ditrysia</taxon>
        <taxon>Papilionoidea</taxon>
        <taxon>Papilionidae</taxon>
        <taxon>Parnassiinae</taxon>
        <taxon>Parnassini</taxon>
        <taxon>Parnassius</taxon>
        <taxon>Driopa</taxon>
    </lineage>
</organism>
<name>A0AAV1LPU9_9NEOP</name>
<evidence type="ECO:0000313" key="2">
    <source>
        <dbReference type="EMBL" id="CAK1597478.1"/>
    </source>
</evidence>
<dbReference type="Gene3D" id="3.30.70.270">
    <property type="match status" value="1"/>
</dbReference>
<dbReference type="InterPro" id="IPR043128">
    <property type="entry name" value="Rev_trsase/Diguanyl_cyclase"/>
</dbReference>
<evidence type="ECO:0000313" key="3">
    <source>
        <dbReference type="Proteomes" id="UP001314205"/>
    </source>
</evidence>
<dbReference type="Gene3D" id="3.10.10.10">
    <property type="entry name" value="HIV Type 1 Reverse Transcriptase, subunit A, domain 1"/>
    <property type="match status" value="1"/>
</dbReference>
<proteinExistence type="predicted"/>
<dbReference type="InterPro" id="IPR021109">
    <property type="entry name" value="Peptidase_aspartic_dom_sf"/>
</dbReference>
<dbReference type="Proteomes" id="UP001314205">
    <property type="component" value="Unassembled WGS sequence"/>
</dbReference>
<dbReference type="SUPFAM" id="SSF56672">
    <property type="entry name" value="DNA/RNA polymerases"/>
    <property type="match status" value="1"/>
</dbReference>
<sequence>MESVENQMLLQVDTFEKIQKTYANYKKSPKDRITVGYIQIRMETLETYWKEFKSGHEKLVMAVSKKDRHMLPYFAEDIFDKFEELYFTYKGEMKTSLNKLMVDMKKPDDLHKIDDMRPCGSGSDIKLPSISIPIFEGNYTEWQSFHDLFMALIHKNESLEDVQKLHYLKSSLKGDAEILLRQFSTTDANYAEAWSILKKRYNNKRYIANCVFKKFFFQKTLAQESASSLRQLLDTSIECMNSLKNLGLPIAQWDAIINYVIVSKLDPETHKQWEITISRDSTDDLPGFEVLKAFLETRFRMLEMVEPENKAYKLVKPKTFHAISTSENKYCPFCKETHFIFNCKEFAKQPIEERYSFVQKNNLCFNCLIPNHSVFKCRQSNTCKICNRRHHSLLHRDFIKQAGEVRANTEETTTNTQEVSKVTAHMSSGEQPAQQVLLATALVEVPSRTGQLHVFRALIDQGSEASFVTARVVELSGLKRTQISGVVSGIGEGNKVYINHLVGLHIKSRHESDFSIDVNAYVMKSLTRRLPAREIRGYDWPQLKNVKLADPSFNVPGRIDILLGADVFGKIIDLGLLKGPGDVIAQRTHLGWILTGDIYTTPTKAQKIISLHVTRLVDEDNNLLKKFWEIESEKYTSKKAWTKEEERCERHYIDTTTRDTSGRYVVHLPLKHSIKETVKACGETKYLAIKRFKQLERMFIKHEDLRTEYRNVIHEYLKMGHMKKAEKGEEDEAIYLPHHAVVRKDKDTTKVRVVFDASAKGSNGLSLNDAMMIGPTLQPDLRALITRWRSHKICVVGDIIKMYRQVRMTSKHTNLQRIVWRDDISGNIESYKLLTVTFGTAAAPYLAVRSIHQLADDEGDRYPRGSAVVKNSFYMDDLMTGHEDLSEIKQICDEVKNLLKKGGFQMQKWSSNSDELLRFLQDDKDISETMDSIEIKLDTVIKILGLTWDRKRDTFKVTVNLPETRKPVTKRLILSDVARLFDPFGWLSPVIITAKIMIQRLWLSNLGWDDELPSELVEEWLSYREALQELQGIEIPRWIKTTSRCKEVQLHGFADASSVAYAAVVYIKVLDEDDRVHVTMVASKTKVAPLKQLTIPKLELCAAVLLAMLLHELSGLCDIHMDQIYAWTDSMVVLSWLQSQPSRWQVFVGNRVSDIIQLIDNERWYHVQSTDNPADLASRGLAPIEMANNDMWWTGPEWLKNKGMDLPKHYIPQTYLEIKRSFNVVLKEKPVWERFSSMLRMKRVLAWCLQFLHNKNKNENI</sequence>